<dbReference type="OrthoDB" id="7271294at2759"/>
<feature type="chain" id="PRO_5036273230" evidence="1">
    <location>
        <begin position="22"/>
        <end position="141"/>
    </location>
</feature>
<feature type="signal peptide" evidence="1">
    <location>
        <begin position="1"/>
        <end position="21"/>
    </location>
</feature>
<evidence type="ECO:0000313" key="2">
    <source>
        <dbReference type="EMBL" id="CAB3261232.1"/>
    </source>
</evidence>
<dbReference type="EMBL" id="CADEBC010000958">
    <property type="protein sequence ID" value="CAB3262446.1"/>
    <property type="molecule type" value="Genomic_DNA"/>
</dbReference>
<reference evidence="4 5" key="1">
    <citation type="submission" date="2020-04" db="EMBL/GenBank/DDBJ databases">
        <authorList>
            <person name="Wallbank WR R."/>
            <person name="Pardo Diaz C."/>
            <person name="Kozak K."/>
            <person name="Martin S."/>
            <person name="Jiggins C."/>
            <person name="Moest M."/>
            <person name="Warren A I."/>
            <person name="Byers J.R.P. K."/>
            <person name="Montejo-Kovacevich G."/>
            <person name="Yen C E."/>
        </authorList>
    </citation>
    <scope>NUCLEOTIDE SEQUENCE [LARGE SCALE GENOMIC DNA]</scope>
</reference>
<protein>
    <submittedName>
        <fullName evidence="3">Uncharacterized protein</fullName>
    </submittedName>
</protein>
<organism evidence="3 4">
    <name type="scientific">Arctia plantaginis</name>
    <name type="common">Wood tiger moth</name>
    <name type="synonym">Phalaena plantaginis</name>
    <dbReference type="NCBI Taxonomy" id="874455"/>
    <lineage>
        <taxon>Eukaryota</taxon>
        <taxon>Metazoa</taxon>
        <taxon>Ecdysozoa</taxon>
        <taxon>Arthropoda</taxon>
        <taxon>Hexapoda</taxon>
        <taxon>Insecta</taxon>
        <taxon>Pterygota</taxon>
        <taxon>Neoptera</taxon>
        <taxon>Endopterygota</taxon>
        <taxon>Lepidoptera</taxon>
        <taxon>Glossata</taxon>
        <taxon>Ditrysia</taxon>
        <taxon>Noctuoidea</taxon>
        <taxon>Erebidae</taxon>
        <taxon>Arctiinae</taxon>
        <taxon>Arctia</taxon>
    </lineage>
</organism>
<sequence length="141" mass="15353">MFGKLHLLLATTCILALIVQGYSECPIAKWGHTTSDISIIGPLVIDGNNREIDLKIPYPQLLGCDVVGVSAFTCDYGLDTKLHFVERFTVHVSRKHGFASTLYGIAYCSPVVPHPSHAANVPNNLQLGLKSIARPLVGYNH</sequence>
<evidence type="ECO:0000313" key="5">
    <source>
        <dbReference type="Proteomes" id="UP000494256"/>
    </source>
</evidence>
<accession>A0A8S1BSX5</accession>
<dbReference type="Proteomes" id="UP000494106">
    <property type="component" value="Unassembled WGS sequence"/>
</dbReference>
<gene>
    <name evidence="2" type="ORF">APLA_LOCUS17371</name>
    <name evidence="3" type="ORF">APLA_LOCUS18418</name>
</gene>
<evidence type="ECO:0000256" key="1">
    <source>
        <dbReference type="SAM" id="SignalP"/>
    </source>
</evidence>
<evidence type="ECO:0000313" key="4">
    <source>
        <dbReference type="Proteomes" id="UP000494106"/>
    </source>
</evidence>
<dbReference type="Proteomes" id="UP000494256">
    <property type="component" value="Unassembled WGS sequence"/>
</dbReference>
<proteinExistence type="predicted"/>
<evidence type="ECO:0000313" key="3">
    <source>
        <dbReference type="EMBL" id="CAB3262446.1"/>
    </source>
</evidence>
<keyword evidence="4" id="KW-1185">Reference proteome</keyword>
<name>A0A8S1BSX5_ARCPL</name>
<dbReference type="EMBL" id="CADEBD010000959">
    <property type="protein sequence ID" value="CAB3261232.1"/>
    <property type="molecule type" value="Genomic_DNA"/>
</dbReference>
<comment type="caution">
    <text evidence="3">The sequence shown here is derived from an EMBL/GenBank/DDBJ whole genome shotgun (WGS) entry which is preliminary data.</text>
</comment>
<dbReference type="AlphaFoldDB" id="A0A8S1BSX5"/>
<keyword evidence="1" id="KW-0732">Signal</keyword>